<dbReference type="GO" id="GO:0016020">
    <property type="term" value="C:membrane"/>
    <property type="evidence" value="ECO:0007669"/>
    <property type="project" value="UniProtKB-SubCell"/>
</dbReference>
<keyword evidence="8" id="KW-1185">Reference proteome</keyword>
<evidence type="ECO:0000259" key="6">
    <source>
        <dbReference type="Pfam" id="PF13515"/>
    </source>
</evidence>
<evidence type="ECO:0000256" key="5">
    <source>
        <dbReference type="SAM" id="Phobius"/>
    </source>
</evidence>
<feature type="transmembrane region" description="Helical" evidence="5">
    <location>
        <begin position="28"/>
        <end position="51"/>
    </location>
</feature>
<keyword evidence="2 5" id="KW-0812">Transmembrane</keyword>
<feature type="transmembrane region" description="Helical" evidence="5">
    <location>
        <begin position="316"/>
        <end position="337"/>
    </location>
</feature>
<evidence type="ECO:0000256" key="4">
    <source>
        <dbReference type="ARBA" id="ARBA00023136"/>
    </source>
</evidence>
<dbReference type="AlphaFoldDB" id="A0A9W6NCL3"/>
<keyword evidence="3 5" id="KW-1133">Transmembrane helix</keyword>
<feature type="transmembrane region" description="Helical" evidence="5">
    <location>
        <begin position="115"/>
        <end position="131"/>
    </location>
</feature>
<feature type="transmembrane region" description="Helical" evidence="5">
    <location>
        <begin position="188"/>
        <end position="208"/>
    </location>
</feature>
<dbReference type="InterPro" id="IPR049453">
    <property type="entry name" value="Memb_transporter_dom"/>
</dbReference>
<evidence type="ECO:0000256" key="3">
    <source>
        <dbReference type="ARBA" id="ARBA00022989"/>
    </source>
</evidence>
<comment type="subcellular location">
    <subcellularLocation>
        <location evidence="1">Membrane</location>
        <topology evidence="1">Multi-pass membrane protein</topology>
    </subcellularLocation>
</comment>
<evidence type="ECO:0000313" key="8">
    <source>
        <dbReference type="Proteomes" id="UP001143330"/>
    </source>
</evidence>
<protein>
    <submittedName>
        <fullName evidence="7">FUSC family protein</fullName>
    </submittedName>
</protein>
<reference evidence="7" key="2">
    <citation type="submission" date="2023-01" db="EMBL/GenBank/DDBJ databases">
        <authorList>
            <person name="Sun Q."/>
            <person name="Evtushenko L."/>
        </authorList>
    </citation>
    <scope>NUCLEOTIDE SEQUENCE</scope>
    <source>
        <strain evidence="7">VKM B-2789</strain>
    </source>
</reference>
<reference evidence="7" key="1">
    <citation type="journal article" date="2014" name="Int. J. Syst. Evol. Microbiol.">
        <title>Complete genome sequence of Corynebacterium casei LMG S-19264T (=DSM 44701T), isolated from a smear-ripened cheese.</title>
        <authorList>
            <consortium name="US DOE Joint Genome Institute (JGI-PGF)"/>
            <person name="Walter F."/>
            <person name="Albersmeier A."/>
            <person name="Kalinowski J."/>
            <person name="Ruckert C."/>
        </authorList>
    </citation>
    <scope>NUCLEOTIDE SEQUENCE</scope>
    <source>
        <strain evidence="7">VKM B-2789</strain>
    </source>
</reference>
<name>A0A9W6NCL3_9HYPH</name>
<feature type="transmembrane region" description="Helical" evidence="5">
    <location>
        <begin position="89"/>
        <end position="108"/>
    </location>
</feature>
<dbReference type="EMBL" id="BSFM01000017">
    <property type="protein sequence ID" value="GLK85765.1"/>
    <property type="molecule type" value="Genomic_DNA"/>
</dbReference>
<keyword evidence="4 5" id="KW-0472">Membrane</keyword>
<feature type="transmembrane region" description="Helical" evidence="5">
    <location>
        <begin position="285"/>
        <end position="304"/>
    </location>
</feature>
<comment type="caution">
    <text evidence="7">The sequence shown here is derived from an EMBL/GenBank/DDBJ whole genome shotgun (WGS) entry which is preliminary data.</text>
</comment>
<feature type="domain" description="Integral membrane bound transporter" evidence="6">
    <location>
        <begin position="201"/>
        <end position="325"/>
    </location>
</feature>
<dbReference type="RefSeq" id="WP_213359522.1">
    <property type="nucleotide sequence ID" value="NZ_BSFM01000017.1"/>
</dbReference>
<accession>A0A9W6NCL3</accession>
<dbReference type="Proteomes" id="UP001143330">
    <property type="component" value="Unassembled WGS sequence"/>
</dbReference>
<evidence type="ECO:0000256" key="2">
    <source>
        <dbReference type="ARBA" id="ARBA00022692"/>
    </source>
</evidence>
<feature type="transmembrane region" description="Helical" evidence="5">
    <location>
        <begin position="63"/>
        <end position="83"/>
    </location>
</feature>
<dbReference type="Pfam" id="PF13515">
    <property type="entry name" value="FUSC_2"/>
    <property type="match status" value="1"/>
</dbReference>
<proteinExistence type="predicted"/>
<organism evidence="7 8">
    <name type="scientific">Ancylobacter defluvii</name>
    <dbReference type="NCBI Taxonomy" id="1282440"/>
    <lineage>
        <taxon>Bacteria</taxon>
        <taxon>Pseudomonadati</taxon>
        <taxon>Pseudomonadota</taxon>
        <taxon>Alphaproteobacteria</taxon>
        <taxon>Hyphomicrobiales</taxon>
        <taxon>Xanthobacteraceae</taxon>
        <taxon>Ancylobacter</taxon>
    </lineage>
</organism>
<sequence>MRSFPFKVKTEDIRAALRVGVSVGVPLLALYALGQIHFAVYAAFGALASLYGHSETIQRRVETQLVAGAALVATLAAAAVYSATQGPEWLLSLMLPIVVVGTGTLGTVMGWVPRGEIFFILVLLVIAGIPLTPNELLPAIAVGTGGAGFSVLLTLLEPSSTVDTRTLLYGVRRRTQIGSAALDRTRHAIVITLAALAATAAWLLALALDIGHPFWAPIAVAALMPALTPADAMRRTIHLMMGTLGGVGIAAVLFMQEPGPLALILIIALCQAVAELFLARNYGVALLFITPLAIGMSNLGRNLPWSPLLMERLVEAGLGAAIALVAIIIGSMVLTNITAPRINSET</sequence>
<gene>
    <name evidence="7" type="ORF">GCM10017653_38350</name>
</gene>
<evidence type="ECO:0000256" key="1">
    <source>
        <dbReference type="ARBA" id="ARBA00004141"/>
    </source>
</evidence>
<evidence type="ECO:0000313" key="7">
    <source>
        <dbReference type="EMBL" id="GLK85765.1"/>
    </source>
</evidence>